<dbReference type="Proteomes" id="UP000004995">
    <property type="component" value="Unassembled WGS sequence"/>
</dbReference>
<dbReference type="EnsemblPlants" id="KQL05525">
    <property type="protein sequence ID" value="KQL05525"/>
    <property type="gene ID" value="SETIT_004080mg"/>
</dbReference>
<evidence type="ECO:0000313" key="1">
    <source>
        <dbReference type="EnsemblPlants" id="KQL05525"/>
    </source>
</evidence>
<organism evidence="1 2">
    <name type="scientific">Setaria italica</name>
    <name type="common">Foxtail millet</name>
    <name type="synonym">Panicum italicum</name>
    <dbReference type="NCBI Taxonomy" id="4555"/>
    <lineage>
        <taxon>Eukaryota</taxon>
        <taxon>Viridiplantae</taxon>
        <taxon>Streptophyta</taxon>
        <taxon>Embryophyta</taxon>
        <taxon>Tracheophyta</taxon>
        <taxon>Spermatophyta</taxon>
        <taxon>Magnoliopsida</taxon>
        <taxon>Liliopsida</taxon>
        <taxon>Poales</taxon>
        <taxon>Poaceae</taxon>
        <taxon>PACMAD clade</taxon>
        <taxon>Panicoideae</taxon>
        <taxon>Panicodae</taxon>
        <taxon>Paniceae</taxon>
        <taxon>Cenchrinae</taxon>
        <taxon>Setaria</taxon>
    </lineage>
</organism>
<evidence type="ECO:0000313" key="2">
    <source>
        <dbReference type="Proteomes" id="UP000004995"/>
    </source>
</evidence>
<accession>A0A0Q3S2T2</accession>
<name>A0A0Q3S2T2_SETIT</name>
<dbReference type="AlphaFoldDB" id="A0A0Q3S2T2"/>
<dbReference type="EMBL" id="AGNK02003125">
    <property type="status" value="NOT_ANNOTATED_CDS"/>
    <property type="molecule type" value="Genomic_DNA"/>
</dbReference>
<dbReference type="eggNOG" id="KOG0406">
    <property type="taxonomic scope" value="Eukaryota"/>
</dbReference>
<dbReference type="InParanoid" id="A0A0Q3S2T2"/>
<protein>
    <submittedName>
        <fullName evidence="1">Uncharacterized protein</fullName>
    </submittedName>
</protein>
<dbReference type="Gramene" id="KQL05525">
    <property type="protein sequence ID" value="KQL05525"/>
    <property type="gene ID" value="SETIT_004080mg"/>
</dbReference>
<keyword evidence="2" id="KW-1185">Reference proteome</keyword>
<sequence length="45" mass="5188">TSTRPSPAPGRRPLRWYDRAVHGFWAEYTDAKLPTALQTLHGDFF</sequence>
<proteinExistence type="predicted"/>
<reference evidence="2" key="1">
    <citation type="journal article" date="2012" name="Nat. Biotechnol.">
        <title>Reference genome sequence of the model plant Setaria.</title>
        <authorList>
            <person name="Bennetzen J.L."/>
            <person name="Schmutz J."/>
            <person name="Wang H."/>
            <person name="Percifield R."/>
            <person name="Hawkins J."/>
            <person name="Pontaroli A.C."/>
            <person name="Estep M."/>
            <person name="Feng L."/>
            <person name="Vaughn J.N."/>
            <person name="Grimwood J."/>
            <person name="Jenkins J."/>
            <person name="Barry K."/>
            <person name="Lindquist E."/>
            <person name="Hellsten U."/>
            <person name="Deshpande S."/>
            <person name="Wang X."/>
            <person name="Wu X."/>
            <person name="Mitros T."/>
            <person name="Triplett J."/>
            <person name="Yang X."/>
            <person name="Ye C.Y."/>
            <person name="Mauro-Herrera M."/>
            <person name="Wang L."/>
            <person name="Li P."/>
            <person name="Sharma M."/>
            <person name="Sharma R."/>
            <person name="Ronald P.C."/>
            <person name="Panaud O."/>
            <person name="Kellogg E.A."/>
            <person name="Brutnell T.P."/>
            <person name="Doust A.N."/>
            <person name="Tuskan G.A."/>
            <person name="Rokhsar D."/>
            <person name="Devos K.M."/>
        </authorList>
    </citation>
    <scope>NUCLEOTIDE SEQUENCE [LARGE SCALE GENOMIC DNA]</scope>
    <source>
        <strain evidence="2">cv. Yugu1</strain>
    </source>
</reference>
<reference evidence="1" key="2">
    <citation type="submission" date="2018-08" db="UniProtKB">
        <authorList>
            <consortium name="EnsemblPlants"/>
        </authorList>
    </citation>
    <scope>IDENTIFICATION</scope>
    <source>
        <strain evidence="1">Yugu1</strain>
    </source>
</reference>